<dbReference type="RefSeq" id="XP_002180219.1">
    <property type="nucleotide sequence ID" value="XM_002180183.1"/>
</dbReference>
<dbReference type="HOGENOM" id="CLU_045411_0_0_1"/>
<reference evidence="1 2" key="1">
    <citation type="journal article" date="2008" name="Nature">
        <title>The Phaeodactylum genome reveals the evolutionary history of diatom genomes.</title>
        <authorList>
            <person name="Bowler C."/>
            <person name="Allen A.E."/>
            <person name="Badger J.H."/>
            <person name="Grimwood J."/>
            <person name="Jabbari K."/>
            <person name="Kuo A."/>
            <person name="Maheswari U."/>
            <person name="Martens C."/>
            <person name="Maumus F."/>
            <person name="Otillar R.P."/>
            <person name="Rayko E."/>
            <person name="Salamov A."/>
            <person name="Vandepoele K."/>
            <person name="Beszteri B."/>
            <person name="Gruber A."/>
            <person name="Heijde M."/>
            <person name="Katinka M."/>
            <person name="Mock T."/>
            <person name="Valentin K."/>
            <person name="Verret F."/>
            <person name="Berges J.A."/>
            <person name="Brownlee C."/>
            <person name="Cadoret J.P."/>
            <person name="Chiovitti A."/>
            <person name="Choi C.J."/>
            <person name="Coesel S."/>
            <person name="De Martino A."/>
            <person name="Detter J.C."/>
            <person name="Durkin C."/>
            <person name="Falciatore A."/>
            <person name="Fournet J."/>
            <person name="Haruta M."/>
            <person name="Huysman M.J."/>
            <person name="Jenkins B.D."/>
            <person name="Jiroutova K."/>
            <person name="Jorgensen R.E."/>
            <person name="Joubert Y."/>
            <person name="Kaplan A."/>
            <person name="Kroger N."/>
            <person name="Kroth P.G."/>
            <person name="La Roche J."/>
            <person name="Lindquist E."/>
            <person name="Lommer M."/>
            <person name="Martin-Jezequel V."/>
            <person name="Lopez P.J."/>
            <person name="Lucas S."/>
            <person name="Mangogna M."/>
            <person name="McGinnis K."/>
            <person name="Medlin L.K."/>
            <person name="Montsant A."/>
            <person name="Oudot-Le Secq M.P."/>
            <person name="Napoli C."/>
            <person name="Obornik M."/>
            <person name="Parker M.S."/>
            <person name="Petit J.L."/>
            <person name="Porcel B.M."/>
            <person name="Poulsen N."/>
            <person name="Robison M."/>
            <person name="Rychlewski L."/>
            <person name="Rynearson T.A."/>
            <person name="Schmutz J."/>
            <person name="Shapiro H."/>
            <person name="Siaut M."/>
            <person name="Stanley M."/>
            <person name="Sussman M.R."/>
            <person name="Taylor A.R."/>
            <person name="Vardi A."/>
            <person name="von Dassow P."/>
            <person name="Vyverman W."/>
            <person name="Willis A."/>
            <person name="Wyrwicz L.S."/>
            <person name="Rokhsar D.S."/>
            <person name="Weissenbach J."/>
            <person name="Armbrust E.V."/>
            <person name="Green B.R."/>
            <person name="Van de Peer Y."/>
            <person name="Grigoriev I.V."/>
        </authorList>
    </citation>
    <scope>NUCLEOTIDE SEQUENCE [LARGE SCALE GENOMIC DNA]</scope>
    <source>
        <strain evidence="1 2">CCAP 1055/1</strain>
    </source>
</reference>
<dbReference type="KEGG" id="pti:PHATRDRAFT_12544"/>
<dbReference type="PANTHER" id="PTHR48420:SF1">
    <property type="entry name" value="NON-HAEM DIOXYGENASE N-TERMINAL DOMAIN-CONTAINING PROTEIN"/>
    <property type="match status" value="1"/>
</dbReference>
<keyword evidence="2" id="KW-1185">Reference proteome</keyword>
<feature type="non-terminal residue" evidence="1">
    <location>
        <position position="1"/>
    </location>
</feature>
<name>B7FYR6_PHATC</name>
<dbReference type="InterPro" id="IPR027443">
    <property type="entry name" value="IPNS-like_sf"/>
</dbReference>
<dbReference type="eggNOG" id="ENOG502QRGK">
    <property type="taxonomic scope" value="Eukaryota"/>
</dbReference>
<dbReference type="EMBL" id="CM000611">
    <property type="protein sequence ID" value="EEC48410.1"/>
    <property type="molecule type" value="Genomic_DNA"/>
</dbReference>
<protein>
    <submittedName>
        <fullName evidence="1">Uncharacterized protein</fullName>
    </submittedName>
</protein>
<dbReference type="STRING" id="556484.B7FYR6"/>
<dbReference type="InParanoid" id="B7FYR6"/>
<evidence type="ECO:0000313" key="2">
    <source>
        <dbReference type="Proteomes" id="UP000000759"/>
    </source>
</evidence>
<feature type="non-terminal residue" evidence="1">
    <location>
        <position position="258"/>
    </location>
</feature>
<accession>B7FYR6</accession>
<dbReference type="Gene3D" id="2.60.120.330">
    <property type="entry name" value="B-lactam Antibiotic, Isopenicillin N Synthase, Chain"/>
    <property type="match status" value="1"/>
</dbReference>
<dbReference type="GeneID" id="7200818"/>
<sequence>LEKALGANGTGLIAIRNVPGFVEAKQAFLPRAHDLVQLPSSQLLALEDPVSLYNAGWSHGKERMGDTPDFAKGSYYYNPVTDCPGSAADRQAYPVSYPCNVWPAEASLPHFQTQANTMGAILKDTVVALARHIDQLAAQKVPDYPQDFLYTHMQATEKVKARLLYYFPLTNMSREDSWIGWHNDSGFFTALAGDLYVDHETGQVLDQSPDPAAGLYVIHRSGQTQKVNIPPDCVAVQMGECLQIVTGGAVTATPHCVR</sequence>
<dbReference type="SUPFAM" id="SSF51197">
    <property type="entry name" value="Clavaminate synthase-like"/>
    <property type="match status" value="1"/>
</dbReference>
<gene>
    <name evidence="1" type="ORF">PHATRDRAFT_12544</name>
</gene>
<dbReference type="OrthoDB" id="438224at2759"/>
<dbReference type="PANTHER" id="PTHR48420">
    <property type="entry name" value="NON-HAEM DIOXYGENASE N-TERMINAL DOMAIN-CONTAINING PROTEIN"/>
    <property type="match status" value="1"/>
</dbReference>
<dbReference type="PaxDb" id="2850-Phatr12544"/>
<dbReference type="Proteomes" id="UP000000759">
    <property type="component" value="Chromosome 8"/>
</dbReference>
<organism evidence="1 2">
    <name type="scientific">Phaeodactylum tricornutum (strain CCAP 1055/1)</name>
    <dbReference type="NCBI Taxonomy" id="556484"/>
    <lineage>
        <taxon>Eukaryota</taxon>
        <taxon>Sar</taxon>
        <taxon>Stramenopiles</taxon>
        <taxon>Ochrophyta</taxon>
        <taxon>Bacillariophyta</taxon>
        <taxon>Bacillariophyceae</taxon>
        <taxon>Bacillariophycidae</taxon>
        <taxon>Naviculales</taxon>
        <taxon>Phaeodactylaceae</taxon>
        <taxon>Phaeodactylum</taxon>
    </lineage>
</organism>
<reference evidence="2" key="2">
    <citation type="submission" date="2008-08" db="EMBL/GenBank/DDBJ databases">
        <authorList>
            <consortium name="Diatom Consortium"/>
            <person name="Grigoriev I."/>
            <person name="Grimwood J."/>
            <person name="Kuo A."/>
            <person name="Otillar R.P."/>
            <person name="Salamov A."/>
            <person name="Detter J.C."/>
            <person name="Lindquist E."/>
            <person name="Shapiro H."/>
            <person name="Lucas S."/>
            <person name="Glavina del Rio T."/>
            <person name="Pitluck S."/>
            <person name="Rokhsar D."/>
            <person name="Bowler C."/>
        </authorList>
    </citation>
    <scope>GENOME REANNOTATION</scope>
    <source>
        <strain evidence="2">CCAP 1055/1</strain>
    </source>
</reference>
<dbReference type="AlphaFoldDB" id="B7FYR6"/>
<evidence type="ECO:0000313" key="1">
    <source>
        <dbReference type="EMBL" id="EEC48410.1"/>
    </source>
</evidence>
<proteinExistence type="predicted"/>